<dbReference type="HAMAP" id="MF_00259">
    <property type="entry name" value="GcvT"/>
    <property type="match status" value="1"/>
</dbReference>
<dbReference type="SUPFAM" id="SSF101790">
    <property type="entry name" value="Aminomethyltransferase beta-barrel domain"/>
    <property type="match status" value="1"/>
</dbReference>
<dbReference type="NCBIfam" id="TIGR00528">
    <property type="entry name" value="gcvT"/>
    <property type="match status" value="1"/>
</dbReference>
<evidence type="ECO:0000256" key="2">
    <source>
        <dbReference type="ARBA" id="ARBA00012616"/>
    </source>
</evidence>
<evidence type="ECO:0000259" key="9">
    <source>
        <dbReference type="Pfam" id="PF08669"/>
    </source>
</evidence>
<dbReference type="PANTHER" id="PTHR43757">
    <property type="entry name" value="AMINOMETHYLTRANSFERASE"/>
    <property type="match status" value="1"/>
</dbReference>
<dbReference type="Pfam" id="PF08669">
    <property type="entry name" value="GCV_T_C"/>
    <property type="match status" value="1"/>
</dbReference>
<accession>A0ABY3RWS2</accession>
<evidence type="ECO:0000256" key="1">
    <source>
        <dbReference type="ARBA" id="ARBA00008609"/>
    </source>
</evidence>
<dbReference type="Gene3D" id="4.10.1250.10">
    <property type="entry name" value="Aminomethyltransferase fragment"/>
    <property type="match status" value="1"/>
</dbReference>
<comment type="similarity">
    <text evidence="1 7">Belongs to the GcvT family.</text>
</comment>
<dbReference type="InterPro" id="IPR006222">
    <property type="entry name" value="GCVT_N"/>
</dbReference>
<keyword evidence="11" id="KW-1185">Reference proteome</keyword>
<evidence type="ECO:0000256" key="4">
    <source>
        <dbReference type="ARBA" id="ARBA00022679"/>
    </source>
</evidence>
<protein>
    <recommendedName>
        <fullName evidence="2 7">Aminomethyltransferase</fullName>
        <ecNumber evidence="2 7">2.1.2.10</ecNumber>
    </recommendedName>
    <alternativeName>
        <fullName evidence="5 7">Glycine cleavage system T protein</fullName>
    </alternativeName>
</protein>
<feature type="domain" description="Aminomethyltransferase C-terminal" evidence="9">
    <location>
        <begin position="286"/>
        <end position="364"/>
    </location>
</feature>
<dbReference type="PANTHER" id="PTHR43757:SF2">
    <property type="entry name" value="AMINOMETHYLTRANSFERASE, MITOCHONDRIAL"/>
    <property type="match status" value="1"/>
</dbReference>
<evidence type="ECO:0000256" key="6">
    <source>
        <dbReference type="ARBA" id="ARBA00047665"/>
    </source>
</evidence>
<comment type="function">
    <text evidence="7">The glycine cleavage system catalyzes the degradation of glycine.</text>
</comment>
<proteinExistence type="inferred from homology"/>
<dbReference type="InterPro" id="IPR022903">
    <property type="entry name" value="GcvT_bac"/>
</dbReference>
<name>A0ABY3RWS2_9MICO</name>
<evidence type="ECO:0000256" key="7">
    <source>
        <dbReference type="HAMAP-Rule" id="MF_00259"/>
    </source>
</evidence>
<sequence length="368" mass="39011">MTDARYTPLRERHEALGASFTDFGGWQMPVRYTSDLAEHHAVREAAGVFDISHMAEFTVDGARSGEYLDYALAGRLSALPVGKAKYSLLLAEDGGIIDDVIVYRLAEERFLIISNAGNREAVSAALSTRSAPFDVTVADVSDDYALIAVQGPAAEAIVSAVDGIEDVSVPWAEQRYYAWADATFRGEPLLLARTGYTGEDGFELLVPAAAATALWDAVLAAGDGHGLVPAGLAARDTLRLEAGMPLYGHELTRDTKPAQAGLGRVVVTDKDRFIGKDAVVPAEDARVLVGLSAEGRRAGRAGYPVVTEDGAVVGEITSGALSPTLGHPIAMAYVDPALAAGETPLFLDVRGTRIPANVTALPFYRRKK</sequence>
<organism evidence="10 11">
    <name type="scientific">Microbacterium resistens</name>
    <dbReference type="NCBI Taxonomy" id="156977"/>
    <lineage>
        <taxon>Bacteria</taxon>
        <taxon>Bacillati</taxon>
        <taxon>Actinomycetota</taxon>
        <taxon>Actinomycetes</taxon>
        <taxon>Micrococcales</taxon>
        <taxon>Microbacteriaceae</taxon>
        <taxon>Microbacterium</taxon>
    </lineage>
</organism>
<dbReference type="RefSeq" id="WP_231820425.1">
    <property type="nucleotide sequence ID" value="NZ_CP082781.1"/>
</dbReference>
<dbReference type="Gene3D" id="3.30.1360.120">
    <property type="entry name" value="Probable tRNA modification gtpase trme, domain 1"/>
    <property type="match status" value="1"/>
</dbReference>
<comment type="catalytic activity">
    <reaction evidence="6 7">
        <text>N(6)-[(R)-S(8)-aminomethyldihydrolipoyl]-L-lysyl-[protein] + (6S)-5,6,7,8-tetrahydrofolate = N(6)-[(R)-dihydrolipoyl]-L-lysyl-[protein] + (6R)-5,10-methylene-5,6,7,8-tetrahydrofolate + NH4(+)</text>
        <dbReference type="Rhea" id="RHEA:16945"/>
        <dbReference type="Rhea" id="RHEA-COMP:10475"/>
        <dbReference type="Rhea" id="RHEA-COMP:10492"/>
        <dbReference type="ChEBI" id="CHEBI:15636"/>
        <dbReference type="ChEBI" id="CHEBI:28938"/>
        <dbReference type="ChEBI" id="CHEBI:57453"/>
        <dbReference type="ChEBI" id="CHEBI:83100"/>
        <dbReference type="ChEBI" id="CHEBI:83143"/>
        <dbReference type="EC" id="2.1.2.10"/>
    </reaction>
</comment>
<dbReference type="Gene3D" id="3.30.70.1400">
    <property type="entry name" value="Aminomethyltransferase beta-barrel domains"/>
    <property type="match status" value="1"/>
</dbReference>
<dbReference type="Proteomes" id="UP001199642">
    <property type="component" value="Chromosome"/>
</dbReference>
<feature type="domain" description="GCVT N-terminal" evidence="8">
    <location>
        <begin position="10"/>
        <end position="270"/>
    </location>
</feature>
<comment type="subunit">
    <text evidence="7">The glycine cleavage system is composed of four proteins: P, T, L and H.</text>
</comment>
<dbReference type="InterPro" id="IPR028896">
    <property type="entry name" value="GcvT/YgfZ/DmdA"/>
</dbReference>
<evidence type="ECO:0000313" key="10">
    <source>
        <dbReference type="EMBL" id="UGS26887.1"/>
    </source>
</evidence>
<reference evidence="10 11" key="1">
    <citation type="submission" date="2023-01" db="EMBL/GenBank/DDBJ databases">
        <title>Characterization of estradiol degrading bacteria Microbacterium sp. MZT7 and reveal degrading genes through genome analysis.</title>
        <authorList>
            <person name="Hao P."/>
            <person name="Gao Y."/>
        </authorList>
    </citation>
    <scope>NUCLEOTIDE SEQUENCE [LARGE SCALE GENOMIC DNA]</scope>
    <source>
        <strain evidence="10 11">MZT7</strain>
    </source>
</reference>
<evidence type="ECO:0000259" key="8">
    <source>
        <dbReference type="Pfam" id="PF01571"/>
    </source>
</evidence>
<keyword evidence="4 7" id="KW-0808">Transferase</keyword>
<evidence type="ECO:0000256" key="3">
    <source>
        <dbReference type="ARBA" id="ARBA00022576"/>
    </source>
</evidence>
<dbReference type="InterPro" id="IPR029043">
    <property type="entry name" value="GcvT/YgfZ_C"/>
</dbReference>
<dbReference type="NCBIfam" id="NF001567">
    <property type="entry name" value="PRK00389.1"/>
    <property type="match status" value="1"/>
</dbReference>
<dbReference type="Pfam" id="PF01571">
    <property type="entry name" value="GCV_T"/>
    <property type="match status" value="1"/>
</dbReference>
<dbReference type="InterPro" id="IPR027266">
    <property type="entry name" value="TrmE/GcvT-like"/>
</dbReference>
<evidence type="ECO:0000313" key="11">
    <source>
        <dbReference type="Proteomes" id="UP001199642"/>
    </source>
</evidence>
<gene>
    <name evidence="7 10" type="primary">gcvT</name>
    <name evidence="10" type="ORF">K8F61_01255</name>
</gene>
<dbReference type="EC" id="2.1.2.10" evidence="2 7"/>
<dbReference type="PIRSF" id="PIRSF006487">
    <property type="entry name" value="GcvT"/>
    <property type="match status" value="1"/>
</dbReference>
<evidence type="ECO:0000256" key="5">
    <source>
        <dbReference type="ARBA" id="ARBA00031395"/>
    </source>
</evidence>
<dbReference type="InterPro" id="IPR013977">
    <property type="entry name" value="GcvT_C"/>
</dbReference>
<dbReference type="SUPFAM" id="SSF103025">
    <property type="entry name" value="Folate-binding domain"/>
    <property type="match status" value="1"/>
</dbReference>
<dbReference type="GO" id="GO:0004047">
    <property type="term" value="F:aminomethyltransferase activity"/>
    <property type="evidence" value="ECO:0007669"/>
    <property type="project" value="UniProtKB-EC"/>
</dbReference>
<dbReference type="EMBL" id="CP082781">
    <property type="protein sequence ID" value="UGS26887.1"/>
    <property type="molecule type" value="Genomic_DNA"/>
</dbReference>
<dbReference type="InterPro" id="IPR006223">
    <property type="entry name" value="GcvT"/>
</dbReference>
<dbReference type="Gene3D" id="2.40.30.110">
    <property type="entry name" value="Aminomethyltransferase beta-barrel domains"/>
    <property type="match status" value="1"/>
</dbReference>
<keyword evidence="3 7" id="KW-0032">Aminotransferase</keyword>